<gene>
    <name evidence="2" type="ORF">BYL167_LOCUS52011</name>
    <name evidence="3" type="ORF">GIL414_LOCUS60965</name>
</gene>
<dbReference type="Proteomes" id="UP000681967">
    <property type="component" value="Unassembled WGS sequence"/>
</dbReference>
<evidence type="ECO:0000313" key="2">
    <source>
        <dbReference type="EMBL" id="CAF4897240.1"/>
    </source>
</evidence>
<name>A0A8S3EF02_9BILA</name>
<dbReference type="AlphaFoldDB" id="A0A8S3EF02"/>
<protein>
    <submittedName>
        <fullName evidence="3">Uncharacterized protein</fullName>
    </submittedName>
</protein>
<feature type="compositionally biased region" description="Polar residues" evidence="1">
    <location>
        <begin position="1"/>
        <end position="15"/>
    </location>
</feature>
<feature type="non-terminal residue" evidence="3">
    <location>
        <position position="1"/>
    </location>
</feature>
<evidence type="ECO:0000313" key="3">
    <source>
        <dbReference type="EMBL" id="CAF5068381.1"/>
    </source>
</evidence>
<dbReference type="EMBL" id="CAJOBJ010237429">
    <property type="protein sequence ID" value="CAF5068381.1"/>
    <property type="molecule type" value="Genomic_DNA"/>
</dbReference>
<comment type="caution">
    <text evidence="3">The sequence shown here is derived from an EMBL/GenBank/DDBJ whole genome shotgun (WGS) entry which is preliminary data.</text>
</comment>
<sequence length="54" mass="5888">TNNAYRYSKTNNNKPTKGETFGSVGNLGTIDSNDDDDDDDDIDGKFEKAKLVSS</sequence>
<accession>A0A8S3EF02</accession>
<feature type="compositionally biased region" description="Basic and acidic residues" evidence="1">
    <location>
        <begin position="43"/>
        <end position="54"/>
    </location>
</feature>
<dbReference type="Proteomes" id="UP000681720">
    <property type="component" value="Unassembled WGS sequence"/>
</dbReference>
<evidence type="ECO:0000313" key="4">
    <source>
        <dbReference type="Proteomes" id="UP000681720"/>
    </source>
</evidence>
<organism evidence="3 4">
    <name type="scientific">Rotaria magnacalcarata</name>
    <dbReference type="NCBI Taxonomy" id="392030"/>
    <lineage>
        <taxon>Eukaryota</taxon>
        <taxon>Metazoa</taxon>
        <taxon>Spiralia</taxon>
        <taxon>Gnathifera</taxon>
        <taxon>Rotifera</taxon>
        <taxon>Eurotatoria</taxon>
        <taxon>Bdelloidea</taxon>
        <taxon>Philodinida</taxon>
        <taxon>Philodinidae</taxon>
        <taxon>Rotaria</taxon>
    </lineage>
</organism>
<evidence type="ECO:0000256" key="1">
    <source>
        <dbReference type="SAM" id="MobiDB-lite"/>
    </source>
</evidence>
<dbReference type="EMBL" id="CAJOBH010166638">
    <property type="protein sequence ID" value="CAF4897240.1"/>
    <property type="molecule type" value="Genomic_DNA"/>
</dbReference>
<feature type="compositionally biased region" description="Acidic residues" evidence="1">
    <location>
        <begin position="32"/>
        <end position="42"/>
    </location>
</feature>
<feature type="region of interest" description="Disordered" evidence="1">
    <location>
        <begin position="1"/>
        <end position="54"/>
    </location>
</feature>
<proteinExistence type="predicted"/>
<reference evidence="3" key="1">
    <citation type="submission" date="2021-02" db="EMBL/GenBank/DDBJ databases">
        <authorList>
            <person name="Nowell W R."/>
        </authorList>
    </citation>
    <scope>NUCLEOTIDE SEQUENCE</scope>
</reference>